<feature type="coiled-coil region" evidence="1">
    <location>
        <begin position="35"/>
        <end position="66"/>
    </location>
</feature>
<keyword evidence="1" id="KW-0175">Coiled coil</keyword>
<keyword evidence="3" id="KW-1185">Reference proteome</keyword>
<sequence>MIDYVDDAPLRDMARYYAKHETAPLMNPLVVQGRLARVDKIYSMARQELAKARQEKEARLAQAREQHTRNITPRAPRPMIVSGGSIVVADMERIKAIPIVKLIRMLERVVSEYTEGTYNMIKTATAKYSIMDDNVAHDFKSGESYGVCAYLAKQFNTPVLNSIARNLEKLLGDSFLIQDPTFGSVLQNALEGACSRQGVERKVAD</sequence>
<name>E7ABE4_HELFC</name>
<proteinExistence type="predicted"/>
<accession>E7ABE4</accession>
<protein>
    <submittedName>
        <fullName evidence="2">Uncharacterized protein</fullName>
    </submittedName>
</protein>
<evidence type="ECO:0000313" key="3">
    <source>
        <dbReference type="Proteomes" id="UP000007934"/>
    </source>
</evidence>
<dbReference type="RefSeq" id="WP_013470107.1">
    <property type="nucleotide sequence ID" value="NC_014810.2"/>
</dbReference>
<evidence type="ECO:0000256" key="1">
    <source>
        <dbReference type="SAM" id="Coils"/>
    </source>
</evidence>
<organism evidence="2 3">
    <name type="scientific">Helicobacter felis (strain ATCC 49179 / CCUG 28539 / NCTC 12436 / CS1)</name>
    <dbReference type="NCBI Taxonomy" id="936155"/>
    <lineage>
        <taxon>Bacteria</taxon>
        <taxon>Pseudomonadati</taxon>
        <taxon>Campylobacterota</taxon>
        <taxon>Epsilonproteobacteria</taxon>
        <taxon>Campylobacterales</taxon>
        <taxon>Helicobacteraceae</taxon>
        <taxon>Helicobacter</taxon>
    </lineage>
</organism>
<dbReference type="KEGG" id="hfe:HFELIS_16180"/>
<dbReference type="GeneID" id="36133389"/>
<gene>
    <name evidence="2" type="ordered locus">Hfelis_16180</name>
</gene>
<dbReference type="EMBL" id="FQ670179">
    <property type="protein sequence ID" value="CBY83702.1"/>
    <property type="molecule type" value="Genomic_DNA"/>
</dbReference>
<evidence type="ECO:0000313" key="2">
    <source>
        <dbReference type="EMBL" id="CBY83702.1"/>
    </source>
</evidence>
<dbReference type="AlphaFoldDB" id="E7ABE4"/>
<reference evidence="2 3" key="1">
    <citation type="journal article" date="2011" name="Genome Biol. Evol.">
        <title>Comparative whole genome sequence analysis of the carcinogenic bacterial model pathogen Helicobacter felis.</title>
        <authorList>
            <person name="Arnold I.C."/>
            <person name="Zigova Z."/>
            <person name="Holden M."/>
            <person name="Lawley T.D."/>
            <person name="Rad R."/>
            <person name="Dougan G."/>
            <person name="Falkow S."/>
            <person name="Bentley S.D."/>
            <person name="Muller A."/>
        </authorList>
    </citation>
    <scope>NUCLEOTIDE SEQUENCE [LARGE SCALE GENOMIC DNA]</scope>
    <source>
        <strain evidence="3">ATCC 49179 / CCUG 28539 / NCTC 12436 / CS1</strain>
    </source>
</reference>
<dbReference type="Proteomes" id="UP000007934">
    <property type="component" value="Chromosome"/>
</dbReference>
<dbReference type="STRING" id="936155.HFELIS_16180"/>
<dbReference type="HOGENOM" id="CLU_1335991_0_0_7"/>